<comment type="caution">
    <text evidence="1">The sequence shown here is derived from an EMBL/GenBank/DDBJ whole genome shotgun (WGS) entry which is preliminary data.</text>
</comment>
<name>A0ACC2I7C7_9PEZI</name>
<dbReference type="EMBL" id="JAPESX010001836">
    <property type="protein sequence ID" value="KAJ8111093.1"/>
    <property type="molecule type" value="Genomic_DNA"/>
</dbReference>
<gene>
    <name evidence="1" type="ORF">ONZ43_g5707</name>
</gene>
<reference evidence="1" key="1">
    <citation type="submission" date="2022-11" db="EMBL/GenBank/DDBJ databases">
        <title>Genome Sequence of Nemania bipapillata.</title>
        <authorList>
            <person name="Buettner E."/>
        </authorList>
    </citation>
    <scope>NUCLEOTIDE SEQUENCE</scope>
    <source>
        <strain evidence="1">CP14</strain>
    </source>
</reference>
<evidence type="ECO:0000313" key="1">
    <source>
        <dbReference type="EMBL" id="KAJ8111093.1"/>
    </source>
</evidence>
<organism evidence="1 2">
    <name type="scientific">Nemania bipapillata</name>
    <dbReference type="NCBI Taxonomy" id="110536"/>
    <lineage>
        <taxon>Eukaryota</taxon>
        <taxon>Fungi</taxon>
        <taxon>Dikarya</taxon>
        <taxon>Ascomycota</taxon>
        <taxon>Pezizomycotina</taxon>
        <taxon>Sordariomycetes</taxon>
        <taxon>Xylariomycetidae</taxon>
        <taxon>Xylariales</taxon>
        <taxon>Xylariaceae</taxon>
        <taxon>Nemania</taxon>
    </lineage>
</organism>
<keyword evidence="2" id="KW-1185">Reference proteome</keyword>
<evidence type="ECO:0000313" key="2">
    <source>
        <dbReference type="Proteomes" id="UP001153334"/>
    </source>
</evidence>
<protein>
    <submittedName>
        <fullName evidence="1">Uncharacterized protein</fullName>
    </submittedName>
</protein>
<proteinExistence type="predicted"/>
<dbReference type="Proteomes" id="UP001153334">
    <property type="component" value="Unassembled WGS sequence"/>
</dbReference>
<accession>A0ACC2I7C7</accession>
<sequence length="138" mass="15165">MTQAPSTAETKPGPYAPGSTKQHMPVDSYIKKAMNGQLISFGGRQVVYKWKVGDRYQDQAPENSSSDQQTPGVIKPDGSWRKILFPAGPPPYNPDTEPDAAEYTDTIKAAYAQMAATGRFQGDIPEVPPMREDCVWLC</sequence>